<dbReference type="InterPro" id="IPR041459">
    <property type="entry name" value="MPTase-PolyVal"/>
</dbReference>
<reference evidence="8 9" key="1">
    <citation type="submission" date="2020-08" db="EMBL/GenBank/DDBJ databases">
        <authorList>
            <person name="Liu C."/>
            <person name="Sun Q."/>
        </authorList>
    </citation>
    <scope>NUCLEOTIDE SEQUENCE [LARGE SCALE GENOMIC DNA]</scope>
    <source>
        <strain evidence="8 9">NSJ-29</strain>
    </source>
</reference>
<evidence type="ECO:0000256" key="2">
    <source>
        <dbReference type="ARBA" id="ARBA00022670"/>
    </source>
</evidence>
<keyword evidence="6" id="KW-0482">Metalloprotease</keyword>
<accession>A0A7G9GAT2</accession>
<evidence type="ECO:0000256" key="6">
    <source>
        <dbReference type="ARBA" id="ARBA00023049"/>
    </source>
</evidence>
<evidence type="ECO:0000259" key="7">
    <source>
        <dbReference type="PROSITE" id="PS50249"/>
    </source>
</evidence>
<evidence type="ECO:0000313" key="8">
    <source>
        <dbReference type="EMBL" id="QNM07914.1"/>
    </source>
</evidence>
<dbReference type="KEGG" id="whj:H9Q79_13475"/>
<keyword evidence="2" id="KW-0645">Protease</keyword>
<dbReference type="Pfam" id="PF08401">
    <property type="entry name" value="ArdcN"/>
    <property type="match status" value="1"/>
</dbReference>
<comment type="similarity">
    <text evidence="1">Belongs to the UPF0758 family.</text>
</comment>
<dbReference type="InterPro" id="IPR025657">
    <property type="entry name" value="RadC_JAB"/>
</dbReference>
<dbReference type="CDD" id="cd08071">
    <property type="entry name" value="MPN_DUF2466"/>
    <property type="match status" value="1"/>
</dbReference>
<keyword evidence="4" id="KW-0378">Hydrolase</keyword>
<name>A0A7G9GAT2_9FIRM</name>
<dbReference type="GO" id="GO:0006508">
    <property type="term" value="P:proteolysis"/>
    <property type="evidence" value="ECO:0007669"/>
    <property type="project" value="UniProtKB-KW"/>
</dbReference>
<dbReference type="GO" id="GO:0046872">
    <property type="term" value="F:metal ion binding"/>
    <property type="evidence" value="ECO:0007669"/>
    <property type="project" value="UniProtKB-KW"/>
</dbReference>
<dbReference type="PROSITE" id="PS01302">
    <property type="entry name" value="UPF0758"/>
    <property type="match status" value="1"/>
</dbReference>
<dbReference type="Pfam" id="PF18818">
    <property type="entry name" value="MPTase-PolyVal"/>
    <property type="match status" value="1"/>
</dbReference>
<dbReference type="InterPro" id="IPR001405">
    <property type="entry name" value="UPF0758"/>
</dbReference>
<dbReference type="EMBL" id="CP060635">
    <property type="protein sequence ID" value="QNM07914.1"/>
    <property type="molecule type" value="Genomic_DNA"/>
</dbReference>
<proteinExistence type="inferred from homology"/>
<gene>
    <name evidence="8" type="ORF">H9Q79_13475</name>
</gene>
<evidence type="ECO:0000256" key="4">
    <source>
        <dbReference type="ARBA" id="ARBA00022801"/>
    </source>
</evidence>
<dbReference type="PANTHER" id="PTHR30471">
    <property type="entry name" value="DNA REPAIR PROTEIN RADC"/>
    <property type="match status" value="1"/>
</dbReference>
<dbReference type="PROSITE" id="PS50249">
    <property type="entry name" value="MPN"/>
    <property type="match status" value="1"/>
</dbReference>
<dbReference type="GO" id="GO:0008237">
    <property type="term" value="F:metallopeptidase activity"/>
    <property type="evidence" value="ECO:0007669"/>
    <property type="project" value="UniProtKB-KW"/>
</dbReference>
<dbReference type="PANTHER" id="PTHR30471:SF3">
    <property type="entry name" value="UPF0758 PROTEIN YEES-RELATED"/>
    <property type="match status" value="1"/>
</dbReference>
<dbReference type="RefSeq" id="WP_249328511.1">
    <property type="nucleotide sequence ID" value="NZ_CP060635.1"/>
</dbReference>
<evidence type="ECO:0000256" key="5">
    <source>
        <dbReference type="ARBA" id="ARBA00022833"/>
    </source>
</evidence>
<evidence type="ECO:0000256" key="1">
    <source>
        <dbReference type="ARBA" id="ARBA00010243"/>
    </source>
</evidence>
<dbReference type="AlphaFoldDB" id="A0A7G9GAT2"/>
<dbReference type="InterPro" id="IPR037518">
    <property type="entry name" value="MPN"/>
</dbReference>
<dbReference type="GO" id="GO:0003697">
    <property type="term" value="F:single-stranded DNA binding"/>
    <property type="evidence" value="ECO:0007669"/>
    <property type="project" value="InterPro"/>
</dbReference>
<feature type="domain" description="MPN" evidence="7">
    <location>
        <begin position="25"/>
        <end position="148"/>
    </location>
</feature>
<dbReference type="Pfam" id="PF04002">
    <property type="entry name" value="RadC"/>
    <property type="match status" value="1"/>
</dbReference>
<dbReference type="InterPro" id="IPR020891">
    <property type="entry name" value="UPF0758_CS"/>
</dbReference>
<dbReference type="Gene3D" id="3.40.140.10">
    <property type="entry name" value="Cytidine Deaminase, domain 2"/>
    <property type="match status" value="1"/>
</dbReference>
<keyword evidence="5" id="KW-0862">Zinc</keyword>
<keyword evidence="3" id="KW-0479">Metal-binding</keyword>
<keyword evidence="9" id="KW-1185">Reference proteome</keyword>
<evidence type="ECO:0000256" key="3">
    <source>
        <dbReference type="ARBA" id="ARBA00022723"/>
    </source>
</evidence>
<protein>
    <submittedName>
        <fullName evidence="8">DUF1738 domain-containing protein</fullName>
    </submittedName>
</protein>
<evidence type="ECO:0000313" key="9">
    <source>
        <dbReference type="Proteomes" id="UP000515860"/>
    </source>
</evidence>
<dbReference type="Proteomes" id="UP000515860">
    <property type="component" value="Chromosome"/>
</dbReference>
<dbReference type="InterPro" id="IPR013610">
    <property type="entry name" value="ArdC_N"/>
</dbReference>
<organism evidence="8 9">
    <name type="scientific">Wansuia hejianensis</name>
    <dbReference type="NCBI Taxonomy" id="2763667"/>
    <lineage>
        <taxon>Bacteria</taxon>
        <taxon>Bacillati</taxon>
        <taxon>Bacillota</taxon>
        <taxon>Clostridia</taxon>
        <taxon>Lachnospirales</taxon>
        <taxon>Lachnospiraceae</taxon>
        <taxon>Wansuia</taxon>
    </lineage>
</organism>
<sequence>MPEKKGLELVHTELKRDTWLFPNISIHTPQEAVKAIADLLENMDREMVVVLHTTTKGRVISAAICSVGTMNEALVDPAGIFRTALLAGANNIFLFHNHPSGDCIPSNMDVLITKRVASAGDLMGIALLDHLIIGEGGRYFSFEEEAPQYLAPVSEKHRMNDGDSVQDDILAKVERAWERRERLRRETVEELLSLIKDGDTFYDPGWSREAMAPRNPVTGTVYKGSNRLILMLAAKKYAYRDPRWMTYKNLSGLGYHVKKGEHPKILEKWTFAEQRKLLDQNGMPVLDPRGRQIYEEVPLEKPLYRTFQVYNGEQIEGLPPYQKLSEKPGELEKKVDALIESSECTILETAQEEAFYQRGCDTIYLPLRSAFHGLEAFASTAAHEMIHSTGHPSRLNRAFGKWPAFGSPDDLYCMEELRAELGSLFLMNDLEIPLKPREKRSSAAYMDQYIRGLREHPNVLFRVAADAGRAADYLLERFEKIMKLEKKEDLLPEPQVRHRKEMYPAKKGRIL</sequence>